<organism evidence="1 2">
    <name type="scientific">Goodea atripinnis</name>
    <dbReference type="NCBI Taxonomy" id="208336"/>
    <lineage>
        <taxon>Eukaryota</taxon>
        <taxon>Metazoa</taxon>
        <taxon>Chordata</taxon>
        <taxon>Craniata</taxon>
        <taxon>Vertebrata</taxon>
        <taxon>Euteleostomi</taxon>
        <taxon>Actinopterygii</taxon>
        <taxon>Neopterygii</taxon>
        <taxon>Teleostei</taxon>
        <taxon>Neoteleostei</taxon>
        <taxon>Acanthomorphata</taxon>
        <taxon>Ovalentaria</taxon>
        <taxon>Atherinomorphae</taxon>
        <taxon>Cyprinodontiformes</taxon>
        <taxon>Goodeidae</taxon>
        <taxon>Goodea</taxon>
    </lineage>
</organism>
<evidence type="ECO:0000313" key="2">
    <source>
        <dbReference type="Proteomes" id="UP001476798"/>
    </source>
</evidence>
<sequence>RLALPPPPSCRSPNTRVFCAECWRSVDFCINQFGRFRLSFLSMTVRGVLCTQQRNS</sequence>
<comment type="caution">
    <text evidence="1">The sequence shown here is derived from an EMBL/GenBank/DDBJ whole genome shotgun (WGS) entry which is preliminary data.</text>
</comment>
<protein>
    <submittedName>
        <fullName evidence="1">Uncharacterized protein</fullName>
    </submittedName>
</protein>
<gene>
    <name evidence="1" type="ORF">GOODEAATRI_005215</name>
</gene>
<dbReference type="Proteomes" id="UP001476798">
    <property type="component" value="Unassembled WGS sequence"/>
</dbReference>
<dbReference type="EMBL" id="JAHRIO010020225">
    <property type="protein sequence ID" value="MEQ2164299.1"/>
    <property type="molecule type" value="Genomic_DNA"/>
</dbReference>
<proteinExistence type="predicted"/>
<reference evidence="1 2" key="1">
    <citation type="submission" date="2021-06" db="EMBL/GenBank/DDBJ databases">
        <authorList>
            <person name="Palmer J.M."/>
        </authorList>
    </citation>
    <scope>NUCLEOTIDE SEQUENCE [LARGE SCALE GENOMIC DNA]</scope>
    <source>
        <strain evidence="1 2">GA_2019</strain>
        <tissue evidence="1">Muscle</tissue>
    </source>
</reference>
<keyword evidence="2" id="KW-1185">Reference proteome</keyword>
<feature type="non-terminal residue" evidence="1">
    <location>
        <position position="1"/>
    </location>
</feature>
<evidence type="ECO:0000313" key="1">
    <source>
        <dbReference type="EMBL" id="MEQ2164299.1"/>
    </source>
</evidence>
<name>A0ABV0MYU2_9TELE</name>
<accession>A0ABV0MYU2</accession>